<proteinExistence type="predicted"/>
<feature type="coiled-coil region" evidence="1">
    <location>
        <begin position="159"/>
        <end position="186"/>
    </location>
</feature>
<protein>
    <submittedName>
        <fullName evidence="2">Uncharacterized protein</fullName>
    </submittedName>
</protein>
<comment type="caution">
    <text evidence="2">The sequence shown here is derived from an EMBL/GenBank/DDBJ whole genome shotgun (WGS) entry which is preliminary data.</text>
</comment>
<evidence type="ECO:0000256" key="1">
    <source>
        <dbReference type="SAM" id="Coils"/>
    </source>
</evidence>
<dbReference type="EMBL" id="SNRW01009567">
    <property type="protein sequence ID" value="KAA6377813.1"/>
    <property type="molecule type" value="Genomic_DNA"/>
</dbReference>
<evidence type="ECO:0000313" key="2">
    <source>
        <dbReference type="EMBL" id="KAA6377813.1"/>
    </source>
</evidence>
<organism evidence="2 3">
    <name type="scientific">Streblomastix strix</name>
    <dbReference type="NCBI Taxonomy" id="222440"/>
    <lineage>
        <taxon>Eukaryota</taxon>
        <taxon>Metamonada</taxon>
        <taxon>Preaxostyla</taxon>
        <taxon>Oxymonadida</taxon>
        <taxon>Streblomastigidae</taxon>
        <taxon>Streblomastix</taxon>
    </lineage>
</organism>
<reference evidence="2 3" key="1">
    <citation type="submission" date="2019-03" db="EMBL/GenBank/DDBJ databases">
        <title>Single cell metagenomics reveals metabolic interactions within the superorganism composed of flagellate Streblomastix strix and complex community of Bacteroidetes bacteria on its surface.</title>
        <authorList>
            <person name="Treitli S.C."/>
            <person name="Kolisko M."/>
            <person name="Husnik F."/>
            <person name="Keeling P."/>
            <person name="Hampl V."/>
        </authorList>
    </citation>
    <scope>NUCLEOTIDE SEQUENCE [LARGE SCALE GENOMIC DNA]</scope>
    <source>
        <strain evidence="2">ST1C</strain>
    </source>
</reference>
<dbReference type="Proteomes" id="UP000324800">
    <property type="component" value="Unassembled WGS sequence"/>
</dbReference>
<evidence type="ECO:0000313" key="3">
    <source>
        <dbReference type="Proteomes" id="UP000324800"/>
    </source>
</evidence>
<name>A0A5J4V5K5_9EUKA</name>
<sequence>MNAYQCKKLIKIRWMKYLKVLCCYVSNIMILKIFQNDLLLKHHEYLKHINWMSKKRLRSNSLKEKNRIAYAKLIVLETHENGYVEPHLIKLMQTKQSVVLIYAKIQAEEADFDEITERAQQRRLAAEQSYYSAYSKMNQEIYTLNFELDDINNELTYYEQRAANRKAAIKSAKEQAENQNFELDRRRNLPTLYDKKGR</sequence>
<accession>A0A5J4V5K5</accession>
<gene>
    <name evidence="2" type="ORF">EZS28_026661</name>
</gene>
<keyword evidence="1" id="KW-0175">Coiled coil</keyword>
<dbReference type="AlphaFoldDB" id="A0A5J4V5K5"/>